<evidence type="ECO:0000313" key="1">
    <source>
        <dbReference type="EMBL" id="GAH83861.1"/>
    </source>
</evidence>
<organism evidence="1">
    <name type="scientific">marine sediment metagenome</name>
    <dbReference type="NCBI Taxonomy" id="412755"/>
    <lineage>
        <taxon>unclassified sequences</taxon>
        <taxon>metagenomes</taxon>
        <taxon>ecological metagenomes</taxon>
    </lineage>
</organism>
<feature type="non-terminal residue" evidence="1">
    <location>
        <position position="35"/>
    </location>
</feature>
<reference evidence="1" key="1">
    <citation type="journal article" date="2014" name="Front. Microbiol.">
        <title>High frequency of phylogenetically diverse reductive dehalogenase-homologous genes in deep subseafloor sedimentary metagenomes.</title>
        <authorList>
            <person name="Kawai M."/>
            <person name="Futagami T."/>
            <person name="Toyoda A."/>
            <person name="Takaki Y."/>
            <person name="Nishi S."/>
            <person name="Hori S."/>
            <person name="Arai W."/>
            <person name="Tsubouchi T."/>
            <person name="Morono Y."/>
            <person name="Uchiyama I."/>
            <person name="Ito T."/>
            <person name="Fujiyama A."/>
            <person name="Inagaki F."/>
            <person name="Takami H."/>
        </authorList>
    </citation>
    <scope>NUCLEOTIDE SEQUENCE</scope>
    <source>
        <strain evidence="1">Expedition CK06-06</strain>
    </source>
</reference>
<accession>X1IN32</accession>
<dbReference type="EMBL" id="BARU01037043">
    <property type="protein sequence ID" value="GAH83861.1"/>
    <property type="molecule type" value="Genomic_DNA"/>
</dbReference>
<protein>
    <submittedName>
        <fullName evidence="1">Uncharacterized protein</fullName>
    </submittedName>
</protein>
<dbReference type="AlphaFoldDB" id="X1IN32"/>
<gene>
    <name evidence="1" type="ORF">S03H2_57774</name>
</gene>
<sequence>MKKIVNSREFVLFLILVLVSGAISIKNPSFFSIST</sequence>
<proteinExistence type="predicted"/>
<name>X1IN32_9ZZZZ</name>
<comment type="caution">
    <text evidence="1">The sequence shown here is derived from an EMBL/GenBank/DDBJ whole genome shotgun (WGS) entry which is preliminary data.</text>
</comment>